<dbReference type="EMBL" id="JAOYFB010000005">
    <property type="protein sequence ID" value="KAK4016001.1"/>
    <property type="molecule type" value="Genomic_DNA"/>
</dbReference>
<proteinExistence type="predicted"/>
<name>A0ABQ9ZTC9_9CRUS</name>
<sequence length="56" mass="6410">MSSYMKILQVLSALRTDLIESASHRSSSRTDAKKTRHNDSEMVRQSRIHGRVVEPL</sequence>
<accession>A0ABQ9ZTC9</accession>
<dbReference type="InterPro" id="IPR014729">
    <property type="entry name" value="Rossmann-like_a/b/a_fold"/>
</dbReference>
<dbReference type="Proteomes" id="UP001234178">
    <property type="component" value="Unassembled WGS sequence"/>
</dbReference>
<comment type="caution">
    <text evidence="2">The sequence shown here is derived from an EMBL/GenBank/DDBJ whole genome shotgun (WGS) entry which is preliminary data.</text>
</comment>
<organism evidence="2 3">
    <name type="scientific">Daphnia magna</name>
    <dbReference type="NCBI Taxonomy" id="35525"/>
    <lineage>
        <taxon>Eukaryota</taxon>
        <taxon>Metazoa</taxon>
        <taxon>Ecdysozoa</taxon>
        <taxon>Arthropoda</taxon>
        <taxon>Crustacea</taxon>
        <taxon>Branchiopoda</taxon>
        <taxon>Diplostraca</taxon>
        <taxon>Cladocera</taxon>
        <taxon>Anomopoda</taxon>
        <taxon>Daphniidae</taxon>
        <taxon>Daphnia</taxon>
    </lineage>
</organism>
<reference evidence="2 3" key="1">
    <citation type="journal article" date="2023" name="Nucleic Acids Res.">
        <title>The hologenome of Daphnia magna reveals possible DNA methylation and microbiome-mediated evolution of the host genome.</title>
        <authorList>
            <person name="Chaturvedi A."/>
            <person name="Li X."/>
            <person name="Dhandapani V."/>
            <person name="Marshall H."/>
            <person name="Kissane S."/>
            <person name="Cuenca-Cambronero M."/>
            <person name="Asole G."/>
            <person name="Calvet F."/>
            <person name="Ruiz-Romero M."/>
            <person name="Marangio P."/>
            <person name="Guigo R."/>
            <person name="Rago D."/>
            <person name="Mirbahai L."/>
            <person name="Eastwood N."/>
            <person name="Colbourne J.K."/>
            <person name="Zhou J."/>
            <person name="Mallon E."/>
            <person name="Orsini L."/>
        </authorList>
    </citation>
    <scope>NUCLEOTIDE SEQUENCE [LARGE SCALE GENOMIC DNA]</scope>
    <source>
        <strain evidence="2">LRV0_1</strain>
    </source>
</reference>
<feature type="region of interest" description="Disordered" evidence="1">
    <location>
        <begin position="20"/>
        <end position="56"/>
    </location>
</feature>
<evidence type="ECO:0000313" key="2">
    <source>
        <dbReference type="EMBL" id="KAK4016001.1"/>
    </source>
</evidence>
<feature type="compositionally biased region" description="Basic and acidic residues" evidence="1">
    <location>
        <begin position="28"/>
        <end position="44"/>
    </location>
</feature>
<gene>
    <name evidence="2" type="ORF">OUZ56_030965</name>
</gene>
<evidence type="ECO:0000256" key="1">
    <source>
        <dbReference type="SAM" id="MobiDB-lite"/>
    </source>
</evidence>
<evidence type="ECO:0000313" key="3">
    <source>
        <dbReference type="Proteomes" id="UP001234178"/>
    </source>
</evidence>
<dbReference type="Gene3D" id="3.40.50.620">
    <property type="entry name" value="HUPs"/>
    <property type="match status" value="1"/>
</dbReference>
<keyword evidence="3" id="KW-1185">Reference proteome</keyword>
<protein>
    <submittedName>
        <fullName evidence="2">Uncharacterized protein</fullName>
    </submittedName>
</protein>